<reference evidence="2" key="1">
    <citation type="submission" date="2015-10" db="EMBL/GenBank/DDBJ databases">
        <authorList>
            <person name="Regsiter A."/>
            <person name="william w."/>
        </authorList>
    </citation>
    <scope>NUCLEOTIDE SEQUENCE</scope>
    <source>
        <strain evidence="2">Montdore</strain>
    </source>
</reference>
<feature type="transmembrane region" description="Helical" evidence="1">
    <location>
        <begin position="152"/>
        <end position="177"/>
    </location>
</feature>
<dbReference type="EMBL" id="LN891056">
    <property type="protein sequence ID" value="CUS10122.1"/>
    <property type="molecule type" value="Genomic_DNA"/>
</dbReference>
<dbReference type="Proteomes" id="UP001412239">
    <property type="component" value="Unassembled WGS sequence"/>
</dbReference>
<name>A0A292PR63_9PEZI</name>
<feature type="transmembrane region" description="Helical" evidence="1">
    <location>
        <begin position="281"/>
        <end position="304"/>
    </location>
</feature>
<accession>A0A292PR63</accession>
<evidence type="ECO:0000256" key="1">
    <source>
        <dbReference type="SAM" id="Phobius"/>
    </source>
</evidence>
<feature type="non-terminal residue" evidence="2">
    <location>
        <position position="358"/>
    </location>
</feature>
<gene>
    <name evidence="2" type="ORF">GSTUAT00005805001</name>
</gene>
<protein>
    <submittedName>
        <fullName evidence="2">Uncharacterized protein</fullName>
    </submittedName>
</protein>
<feature type="transmembrane region" description="Helical" evidence="1">
    <location>
        <begin position="329"/>
        <end position="349"/>
    </location>
</feature>
<evidence type="ECO:0000313" key="2">
    <source>
        <dbReference type="EMBL" id="CUS10122.1"/>
    </source>
</evidence>
<keyword evidence="3" id="KW-1185">Reference proteome</keyword>
<keyword evidence="1" id="KW-1133">Transmembrane helix</keyword>
<feature type="transmembrane region" description="Helical" evidence="1">
    <location>
        <begin position="211"/>
        <end position="231"/>
    </location>
</feature>
<feature type="non-terminal residue" evidence="2">
    <location>
        <position position="1"/>
    </location>
</feature>
<dbReference type="AlphaFoldDB" id="A0A292PR63"/>
<keyword evidence="1" id="KW-0472">Membrane</keyword>
<sequence>NARLPSRVGDAASEINGMSIFWIIVPLFLACMIHPIGSACGFRPAYRHQVRIGPLMSLFDISQLLYEIHSYYGSAPGGDSIIRRIRRTIREVVVVRLYRHLRSEQDDHSNLEGASLTAALLCRFEKAVYSAWIRDIFSIMLILQYVGRCGFYGIPVSFSLVTVYFISWIIMEMILLVGKGCAAVDPRGVDPPTAHSSSPIISKFAGIVFKLFLLQVITFYTGTMIFLWREIFRGTMFGHSGGLSFPSIRCAAHLSGLFLPQHWIGHMFAFYFVIHGTVERVVWMMSWVLGLSASNANYLMFFYASRLPWPGGTGEEGLRWEEGPPRQGFVFHSSAFIYAGELVLCYIFLFDREGTRKA</sequence>
<organism evidence="2 3">
    <name type="scientific">Tuber aestivum</name>
    <name type="common">summer truffle</name>
    <dbReference type="NCBI Taxonomy" id="59557"/>
    <lineage>
        <taxon>Eukaryota</taxon>
        <taxon>Fungi</taxon>
        <taxon>Dikarya</taxon>
        <taxon>Ascomycota</taxon>
        <taxon>Pezizomycotina</taxon>
        <taxon>Pezizomycetes</taxon>
        <taxon>Pezizales</taxon>
        <taxon>Tuberaceae</taxon>
        <taxon>Tuber</taxon>
    </lineage>
</organism>
<proteinExistence type="predicted"/>
<feature type="transmembrane region" description="Helical" evidence="1">
    <location>
        <begin position="20"/>
        <end position="42"/>
    </location>
</feature>
<keyword evidence="1" id="KW-0812">Transmembrane</keyword>
<evidence type="ECO:0000313" key="3">
    <source>
        <dbReference type="Proteomes" id="UP001412239"/>
    </source>
</evidence>